<evidence type="ECO:0000259" key="7">
    <source>
        <dbReference type="Pfam" id="PF05223"/>
    </source>
</evidence>
<evidence type="ECO:0000259" key="5">
    <source>
        <dbReference type="Pfam" id="PF00905"/>
    </source>
</evidence>
<dbReference type="Proteomes" id="UP001652442">
    <property type="component" value="Unassembled WGS sequence"/>
</dbReference>
<dbReference type="Gene3D" id="3.90.1310.10">
    <property type="entry name" value="Penicillin-binding protein 2a (Domain 2)"/>
    <property type="match status" value="1"/>
</dbReference>
<dbReference type="SUPFAM" id="SSF56601">
    <property type="entry name" value="beta-lactamase/transpeptidase-like"/>
    <property type="match status" value="1"/>
</dbReference>
<dbReference type="InterPro" id="IPR001460">
    <property type="entry name" value="PCN-bd_Tpept"/>
</dbReference>
<evidence type="ECO:0000256" key="3">
    <source>
        <dbReference type="ARBA" id="ARBA00023136"/>
    </source>
</evidence>
<dbReference type="InterPro" id="IPR012338">
    <property type="entry name" value="Beta-lactam/transpept-like"/>
</dbReference>
<feature type="domain" description="Penicillin-binding protein dimerisation" evidence="6">
    <location>
        <begin position="166"/>
        <end position="346"/>
    </location>
</feature>
<comment type="similarity">
    <text evidence="2">Belongs to the transpeptidase family.</text>
</comment>
<comment type="caution">
    <text evidence="8">The sequence shown here is derived from an EMBL/GenBank/DDBJ whole genome shotgun (WGS) entry which is preliminary data.</text>
</comment>
<dbReference type="PANTHER" id="PTHR30627">
    <property type="entry name" value="PEPTIDOGLYCAN D,D-TRANSPEPTIDASE"/>
    <property type="match status" value="1"/>
</dbReference>
<dbReference type="RefSeq" id="WP_158425936.1">
    <property type="nucleotide sequence ID" value="NZ_JAOQJQ010000006.1"/>
</dbReference>
<evidence type="ECO:0000259" key="6">
    <source>
        <dbReference type="Pfam" id="PF03717"/>
    </source>
</evidence>
<accession>A0ABT2TM51</accession>
<evidence type="ECO:0000256" key="4">
    <source>
        <dbReference type="SAM" id="Phobius"/>
    </source>
</evidence>
<name>A0ABT2TM51_9FIRM</name>
<evidence type="ECO:0000313" key="9">
    <source>
        <dbReference type="Proteomes" id="UP001652442"/>
    </source>
</evidence>
<protein>
    <submittedName>
        <fullName evidence="8">Penicillin-binding transpeptidase domain-containing protein</fullName>
    </submittedName>
</protein>
<organism evidence="8 9">
    <name type="scientific">Brotonthovivens ammoniilytica</name>
    <dbReference type="NCBI Taxonomy" id="2981725"/>
    <lineage>
        <taxon>Bacteria</taxon>
        <taxon>Bacillati</taxon>
        <taxon>Bacillota</taxon>
        <taxon>Clostridia</taxon>
        <taxon>Lachnospirales</taxon>
        <taxon>Lachnospiraceae</taxon>
        <taxon>Brotonthovivens</taxon>
    </lineage>
</organism>
<evidence type="ECO:0000313" key="8">
    <source>
        <dbReference type="EMBL" id="MCU6763294.1"/>
    </source>
</evidence>
<reference evidence="8 9" key="1">
    <citation type="journal article" date="2021" name="ISME Commun">
        <title>Automated analysis of genomic sequences facilitates high-throughput and comprehensive description of bacteria.</title>
        <authorList>
            <person name="Hitch T.C.A."/>
        </authorList>
    </citation>
    <scope>NUCLEOTIDE SEQUENCE [LARGE SCALE GENOMIC DNA]</scope>
    <source>
        <strain evidence="8 9">Sanger_109</strain>
    </source>
</reference>
<dbReference type="Pfam" id="PF03717">
    <property type="entry name" value="PBP_dimer"/>
    <property type="match status" value="1"/>
</dbReference>
<keyword evidence="9" id="KW-1185">Reference proteome</keyword>
<dbReference type="InterPro" id="IPR005311">
    <property type="entry name" value="PBP_dimer"/>
</dbReference>
<dbReference type="Pfam" id="PF00905">
    <property type="entry name" value="Transpeptidase"/>
    <property type="match status" value="1"/>
</dbReference>
<dbReference type="Gene3D" id="3.40.710.10">
    <property type="entry name" value="DD-peptidase/beta-lactamase superfamily"/>
    <property type="match status" value="1"/>
</dbReference>
<sequence>MKKIRRKRGGTLKFKISLGLLAAAGICVIPVLVFWFQMPGISKKPEEILKNYFAAVESRDFEKLYQMISQDSQGKISKEDFITRNQNIYEGIEAGNFDVQVKNEEKTGGDFLLDCRVSMDSVAGQISFDKTFELVKEKRDYRLEWSDDVIFPELTSTDKVRVSKMKAKRGTIYDRNQMVLAEDGTAWNVGFVPGKMGDHKEEAVKKLAGLLDISEEVIEKKLSAKWVTDDSFVPVKAIEKVTAVEAEAPDIDEKTKELVKLKEDLLAIPGVMISDTDMRVYPYKEAAAHVTGYVQTVTAEDLKEHQKEGYTDGSVIGKSGLEVLYEDRLRGENGYQVQIVSEDGQEEEIIASKPKTDGEDITVTIDAALQKKIYEEYASDKSCSVVMNPKNGEVLALVSTPSYDANLFVRGMTQQEWSALNENEKKPLQNRFRAVWCPGSSFKPVTAAIGLTTGTLLADESLGKDGLSWQKDDSWGSYKVTTLHEAADGKLREALISSDNIYFAKAALKIGEDTFLKELPKLGFCEQLAFPIQMSQSQFSNGDTFETEIQLADSGYGQGQMLVNPLHLADIYSAFVNDGNMIKPKLLLTKENKPEYWKEQVFSEEAVKEICDDLVQVIESSHGTGRGCKIDGMKLAGKTGTAEIKASKDDTTGTELGWFVVFTPDASEEDSFCLVTMTEDVKNRGGSGYVVDKTKKILQK</sequence>
<feature type="domain" description="NTF2-like N-terminal transpeptidase" evidence="7">
    <location>
        <begin position="44"/>
        <end position="157"/>
    </location>
</feature>
<dbReference type="InterPro" id="IPR032710">
    <property type="entry name" value="NTF2-like_dom_sf"/>
</dbReference>
<gene>
    <name evidence="8" type="ORF">OCV88_13325</name>
</gene>
<keyword evidence="4" id="KW-0812">Transmembrane</keyword>
<feature type="domain" description="Penicillin-binding protein transpeptidase" evidence="5">
    <location>
        <begin position="383"/>
        <end position="698"/>
    </location>
</feature>
<keyword evidence="3 4" id="KW-0472">Membrane</keyword>
<dbReference type="InterPro" id="IPR007887">
    <property type="entry name" value="MecA_N"/>
</dbReference>
<evidence type="ECO:0000256" key="2">
    <source>
        <dbReference type="ARBA" id="ARBA00007171"/>
    </source>
</evidence>
<keyword evidence="4" id="KW-1133">Transmembrane helix</keyword>
<dbReference type="EMBL" id="JAOQJQ010000006">
    <property type="protein sequence ID" value="MCU6763294.1"/>
    <property type="molecule type" value="Genomic_DNA"/>
</dbReference>
<dbReference type="InterPro" id="IPR050515">
    <property type="entry name" value="Beta-lactam/transpept"/>
</dbReference>
<dbReference type="SUPFAM" id="SSF56519">
    <property type="entry name" value="Penicillin binding protein dimerisation domain"/>
    <property type="match status" value="1"/>
</dbReference>
<dbReference type="Pfam" id="PF05223">
    <property type="entry name" value="MecA_N"/>
    <property type="match status" value="1"/>
</dbReference>
<comment type="subcellular location">
    <subcellularLocation>
        <location evidence="1">Membrane</location>
    </subcellularLocation>
</comment>
<dbReference type="SUPFAM" id="SSF54427">
    <property type="entry name" value="NTF2-like"/>
    <property type="match status" value="1"/>
</dbReference>
<dbReference type="Gene3D" id="3.10.450.100">
    <property type="entry name" value="NTF2-like, domain 1"/>
    <property type="match status" value="1"/>
</dbReference>
<dbReference type="InterPro" id="IPR036138">
    <property type="entry name" value="PBP_dimer_sf"/>
</dbReference>
<feature type="transmembrane region" description="Helical" evidence="4">
    <location>
        <begin position="12"/>
        <end position="36"/>
    </location>
</feature>
<dbReference type="Gene3D" id="3.30.1390.30">
    <property type="entry name" value="Penicillin-binding protein 2a, domain 3"/>
    <property type="match status" value="1"/>
</dbReference>
<dbReference type="PANTHER" id="PTHR30627:SF25">
    <property type="entry name" value="PENICILLIN-BINDING PROTEIN 3"/>
    <property type="match status" value="1"/>
</dbReference>
<proteinExistence type="inferred from homology"/>
<evidence type="ECO:0000256" key="1">
    <source>
        <dbReference type="ARBA" id="ARBA00004370"/>
    </source>
</evidence>